<dbReference type="RefSeq" id="XP_030993107.1">
    <property type="nucleotide sequence ID" value="XM_031142601.1"/>
</dbReference>
<gene>
    <name evidence="2" type="ORF">E0L32_007815</name>
</gene>
<evidence type="ECO:0000256" key="1">
    <source>
        <dbReference type="SAM" id="MobiDB-lite"/>
    </source>
</evidence>
<proteinExistence type="predicted"/>
<protein>
    <submittedName>
        <fullName evidence="2">Uncharacterized protein</fullName>
    </submittedName>
</protein>
<organism evidence="2 3">
    <name type="scientific">Thyridium curvatum</name>
    <dbReference type="NCBI Taxonomy" id="1093900"/>
    <lineage>
        <taxon>Eukaryota</taxon>
        <taxon>Fungi</taxon>
        <taxon>Dikarya</taxon>
        <taxon>Ascomycota</taxon>
        <taxon>Pezizomycotina</taxon>
        <taxon>Sordariomycetes</taxon>
        <taxon>Sordariomycetidae</taxon>
        <taxon>Thyridiales</taxon>
        <taxon>Thyridiaceae</taxon>
        <taxon>Thyridium</taxon>
    </lineage>
</organism>
<dbReference type="AlphaFoldDB" id="A0A507AXC0"/>
<dbReference type="InParanoid" id="A0A507AXC0"/>
<keyword evidence="3" id="KW-1185">Reference proteome</keyword>
<reference evidence="2 3" key="1">
    <citation type="submission" date="2019-06" db="EMBL/GenBank/DDBJ databases">
        <title>Draft genome sequence of the filamentous fungus Phialemoniopsis curvata isolated from diesel fuel.</title>
        <authorList>
            <person name="Varaljay V.A."/>
            <person name="Lyon W.J."/>
            <person name="Crouch A.L."/>
            <person name="Drake C.E."/>
            <person name="Hollomon J.M."/>
            <person name="Nadeau L.J."/>
            <person name="Nunn H.S."/>
            <person name="Stevenson B.S."/>
            <person name="Bojanowski C.L."/>
            <person name="Crookes-Goodson W.J."/>
        </authorList>
    </citation>
    <scope>NUCLEOTIDE SEQUENCE [LARGE SCALE GENOMIC DNA]</scope>
    <source>
        <strain evidence="2 3">D216</strain>
    </source>
</reference>
<dbReference type="OrthoDB" id="5422777at2759"/>
<dbReference type="EMBL" id="SKBQ01000049">
    <property type="protein sequence ID" value="TPX11396.1"/>
    <property type="molecule type" value="Genomic_DNA"/>
</dbReference>
<feature type="region of interest" description="Disordered" evidence="1">
    <location>
        <begin position="476"/>
        <end position="506"/>
    </location>
</feature>
<evidence type="ECO:0000313" key="2">
    <source>
        <dbReference type="EMBL" id="TPX11396.1"/>
    </source>
</evidence>
<sequence>MATWVSCNESAGLAYVDCTKASRQHRENEQIDTAISNPEKRVGRSHSQLPLFSLLRDRYGDPESLLHWTKLSVNCALFQKLRFSKQTWTIISKTEVSLNRAVSSLKQTSRTIPSDWWRCLREVGGCQGPDQSLARKFFIEIGLELFKDDLQGFLEDTRELSNQQPISKNASRDPEATSRLRYVLNTPIARYRVMHPEDHRVIELFDEYYCSGIRSSERWKQERHLADSSTHCITISIPEDPGVDAEVTFIFGFEYWRVLHFGTCFQSDNDDKALILRVSHPGAMSQAGLLASGMQTSALWSWEQTNSKTFTQCLTYRILDGSQDVEDIVGPMANVEAWREARAGMLDFYGQDFRARNDKEMSGDEQMGGGDSAEDDGCWTESLFYLENSNSVAPEPMELTEHDIHNRLCVLAGRFMEIAECRQWNTVASVQPLSQLLQGMGLGDFTDQTEFDRGHLACELATLFAKKKLPLAIKAPRHSRAPPLSTQAWPVKQDYTPPERGLLTPI</sequence>
<evidence type="ECO:0000313" key="3">
    <source>
        <dbReference type="Proteomes" id="UP000319257"/>
    </source>
</evidence>
<name>A0A507AXC0_9PEZI</name>
<dbReference type="GeneID" id="41975262"/>
<accession>A0A507AXC0</accession>
<comment type="caution">
    <text evidence="2">The sequence shown here is derived from an EMBL/GenBank/DDBJ whole genome shotgun (WGS) entry which is preliminary data.</text>
</comment>
<dbReference type="Proteomes" id="UP000319257">
    <property type="component" value="Unassembled WGS sequence"/>
</dbReference>